<comment type="cofactor">
    <cofactor evidence="1">
        <name>Mg(2+)</name>
        <dbReference type="ChEBI" id="CHEBI:18420"/>
    </cofactor>
</comment>
<dbReference type="EMBL" id="LTBC01000003">
    <property type="protein sequence ID" value="KYH32687.1"/>
    <property type="molecule type" value="Genomic_DNA"/>
</dbReference>
<dbReference type="AlphaFoldDB" id="A0A151AZ50"/>
<dbReference type="InterPro" id="IPR029044">
    <property type="entry name" value="Nucleotide-diphossugar_trans"/>
</dbReference>
<dbReference type="PANTHER" id="PTHR43532">
    <property type="entry name" value="GLUCOSE-1-PHOSPHATE THYMIDYLYLTRANSFERASE"/>
    <property type="match status" value="1"/>
</dbReference>
<sequence length="109" mass="11962">MKGLILSGGKDTRLRPLTYTTTKQLIPVANRPILFFVIEQVVQAGIRDIGIIISPVTGESVRQAVGDGSRFGAQVTYILQEKPLGLAHAVLMARDFLPRLSPPKGRRRL</sequence>
<dbReference type="Gene3D" id="3.90.550.10">
    <property type="entry name" value="Spore Coat Polysaccharide Biosynthesis Protein SpsA, Chain A"/>
    <property type="match status" value="1"/>
</dbReference>
<keyword evidence="14" id="KW-1185">Reference proteome</keyword>
<evidence type="ECO:0000256" key="6">
    <source>
        <dbReference type="ARBA" id="ARBA00022695"/>
    </source>
</evidence>
<evidence type="ECO:0000256" key="11">
    <source>
        <dbReference type="ARBA" id="ARBA00049336"/>
    </source>
</evidence>
<evidence type="ECO:0000256" key="10">
    <source>
        <dbReference type="ARBA" id="ARBA00032598"/>
    </source>
</evidence>
<dbReference type="OrthoDB" id="9803871at2"/>
<dbReference type="InterPro" id="IPR005835">
    <property type="entry name" value="NTP_transferase_dom"/>
</dbReference>
<reference evidence="13 14" key="1">
    <citation type="submission" date="2016-02" db="EMBL/GenBank/DDBJ databases">
        <title>Genome sequence of Moorella mulderi DSM 14980.</title>
        <authorList>
            <person name="Poehlein A."/>
            <person name="Daniel R."/>
        </authorList>
    </citation>
    <scope>NUCLEOTIDE SEQUENCE [LARGE SCALE GENOMIC DNA]</scope>
    <source>
        <strain evidence="13 14">DSM 14980</strain>
    </source>
</reference>
<evidence type="ECO:0000256" key="8">
    <source>
        <dbReference type="ARBA" id="ARBA00022842"/>
    </source>
</evidence>
<keyword evidence="7" id="KW-0479">Metal-binding</keyword>
<dbReference type="InterPro" id="IPR005907">
    <property type="entry name" value="G1P_thy_trans_s"/>
</dbReference>
<dbReference type="GO" id="GO:0046872">
    <property type="term" value="F:metal ion binding"/>
    <property type="evidence" value="ECO:0007669"/>
    <property type="project" value="UniProtKB-KW"/>
</dbReference>
<protein>
    <recommendedName>
        <fullName evidence="4">Glucose-1-phosphate thymidylyltransferase</fullName>
        <ecNumber evidence="3">2.7.7.24</ecNumber>
    </recommendedName>
    <alternativeName>
        <fullName evidence="10">dTDP-glucose pyrophosphorylase</fullName>
    </alternativeName>
    <alternativeName>
        <fullName evidence="9">dTDP-glucose synthase</fullName>
    </alternativeName>
</protein>
<dbReference type="Proteomes" id="UP000075670">
    <property type="component" value="Unassembled WGS sequence"/>
</dbReference>
<keyword evidence="5 13" id="KW-0808">Transferase</keyword>
<dbReference type="PANTHER" id="PTHR43532:SF1">
    <property type="entry name" value="GLUCOSE-1-PHOSPHATE THYMIDYLYLTRANSFERASE 1"/>
    <property type="match status" value="1"/>
</dbReference>
<evidence type="ECO:0000256" key="4">
    <source>
        <dbReference type="ARBA" id="ARBA00017654"/>
    </source>
</evidence>
<dbReference type="PATRIC" id="fig|1122241.3.peg.1353"/>
<name>A0A151AZ50_9FIRM</name>
<dbReference type="SUPFAM" id="SSF53448">
    <property type="entry name" value="Nucleotide-diphospho-sugar transferases"/>
    <property type="match status" value="1"/>
</dbReference>
<dbReference type="EC" id="2.7.7.24" evidence="3"/>
<evidence type="ECO:0000256" key="1">
    <source>
        <dbReference type="ARBA" id="ARBA00001946"/>
    </source>
</evidence>
<evidence type="ECO:0000259" key="12">
    <source>
        <dbReference type="Pfam" id="PF00483"/>
    </source>
</evidence>
<dbReference type="Pfam" id="PF00483">
    <property type="entry name" value="NTP_transferase"/>
    <property type="match status" value="1"/>
</dbReference>
<organism evidence="13 14">
    <name type="scientific">Moorella mulderi DSM 14980</name>
    <dbReference type="NCBI Taxonomy" id="1122241"/>
    <lineage>
        <taxon>Bacteria</taxon>
        <taxon>Bacillati</taxon>
        <taxon>Bacillota</taxon>
        <taxon>Clostridia</taxon>
        <taxon>Neomoorellales</taxon>
        <taxon>Neomoorellaceae</taxon>
        <taxon>Neomoorella</taxon>
    </lineage>
</organism>
<proteinExistence type="inferred from homology"/>
<evidence type="ECO:0000256" key="5">
    <source>
        <dbReference type="ARBA" id="ARBA00022679"/>
    </source>
</evidence>
<keyword evidence="6 13" id="KW-0548">Nucleotidyltransferase</keyword>
<gene>
    <name evidence="13" type="primary">rmlA_1</name>
    <name evidence="13" type="ORF">MOMUL_12890</name>
</gene>
<evidence type="ECO:0000256" key="2">
    <source>
        <dbReference type="ARBA" id="ARBA00010480"/>
    </source>
</evidence>
<feature type="domain" description="Nucleotidyl transferase" evidence="12">
    <location>
        <begin position="2"/>
        <end position="98"/>
    </location>
</feature>
<keyword evidence="8" id="KW-0460">Magnesium</keyword>
<evidence type="ECO:0000256" key="3">
    <source>
        <dbReference type="ARBA" id="ARBA00012461"/>
    </source>
</evidence>
<comment type="catalytic activity">
    <reaction evidence="11">
        <text>dTTP + alpha-D-glucose 1-phosphate + H(+) = dTDP-alpha-D-glucose + diphosphate</text>
        <dbReference type="Rhea" id="RHEA:15225"/>
        <dbReference type="ChEBI" id="CHEBI:15378"/>
        <dbReference type="ChEBI" id="CHEBI:33019"/>
        <dbReference type="ChEBI" id="CHEBI:37568"/>
        <dbReference type="ChEBI" id="CHEBI:57477"/>
        <dbReference type="ChEBI" id="CHEBI:58601"/>
        <dbReference type="EC" id="2.7.7.24"/>
    </reaction>
</comment>
<evidence type="ECO:0000313" key="13">
    <source>
        <dbReference type="EMBL" id="KYH32687.1"/>
    </source>
</evidence>
<evidence type="ECO:0000256" key="7">
    <source>
        <dbReference type="ARBA" id="ARBA00022723"/>
    </source>
</evidence>
<evidence type="ECO:0000256" key="9">
    <source>
        <dbReference type="ARBA" id="ARBA00032492"/>
    </source>
</evidence>
<comment type="similarity">
    <text evidence="2">Belongs to the glucose-1-phosphate thymidylyltransferase family.</text>
</comment>
<dbReference type="GO" id="GO:0008879">
    <property type="term" value="F:glucose-1-phosphate thymidylyltransferase activity"/>
    <property type="evidence" value="ECO:0007669"/>
    <property type="project" value="UniProtKB-EC"/>
</dbReference>
<comment type="caution">
    <text evidence="13">The sequence shown here is derived from an EMBL/GenBank/DDBJ whole genome shotgun (WGS) entry which is preliminary data.</text>
</comment>
<accession>A0A151AZ50</accession>
<evidence type="ECO:0000313" key="14">
    <source>
        <dbReference type="Proteomes" id="UP000075670"/>
    </source>
</evidence>